<evidence type="ECO:0000313" key="2">
    <source>
        <dbReference type="EMBL" id="KAK4302231.1"/>
    </source>
</evidence>
<evidence type="ECO:0000313" key="3">
    <source>
        <dbReference type="Proteomes" id="UP001292094"/>
    </source>
</evidence>
<name>A0AAE1P7N8_9EUCA</name>
<comment type="caution">
    <text evidence="2">The sequence shown here is derived from an EMBL/GenBank/DDBJ whole genome shotgun (WGS) entry which is preliminary data.</text>
</comment>
<keyword evidence="3" id="KW-1185">Reference proteome</keyword>
<feature type="region of interest" description="Disordered" evidence="1">
    <location>
        <begin position="34"/>
        <end position="53"/>
    </location>
</feature>
<dbReference type="Proteomes" id="UP001292094">
    <property type="component" value="Unassembled WGS sequence"/>
</dbReference>
<accession>A0AAE1P7N8</accession>
<reference evidence="2" key="1">
    <citation type="submission" date="2023-11" db="EMBL/GenBank/DDBJ databases">
        <title>Genome assemblies of two species of porcelain crab, Petrolisthes cinctipes and Petrolisthes manimaculis (Anomura: Porcellanidae).</title>
        <authorList>
            <person name="Angst P."/>
        </authorList>
    </citation>
    <scope>NUCLEOTIDE SEQUENCE</scope>
    <source>
        <strain evidence="2">PB745_02</strain>
        <tissue evidence="2">Gill</tissue>
    </source>
</reference>
<organism evidence="2 3">
    <name type="scientific">Petrolisthes manimaculis</name>
    <dbReference type="NCBI Taxonomy" id="1843537"/>
    <lineage>
        <taxon>Eukaryota</taxon>
        <taxon>Metazoa</taxon>
        <taxon>Ecdysozoa</taxon>
        <taxon>Arthropoda</taxon>
        <taxon>Crustacea</taxon>
        <taxon>Multicrustacea</taxon>
        <taxon>Malacostraca</taxon>
        <taxon>Eumalacostraca</taxon>
        <taxon>Eucarida</taxon>
        <taxon>Decapoda</taxon>
        <taxon>Pleocyemata</taxon>
        <taxon>Anomura</taxon>
        <taxon>Galatheoidea</taxon>
        <taxon>Porcellanidae</taxon>
        <taxon>Petrolisthes</taxon>
    </lineage>
</organism>
<sequence length="82" mass="9111">MGGEGTGGYVVVIEGWKVTAAAICNMRHNRHDIDRQGEEEIEGDRGRQGKRKEGGIIEIEIGGEKSEIRERGWEKRVSQSGM</sequence>
<protein>
    <submittedName>
        <fullName evidence="2">Uncharacterized protein</fullName>
    </submittedName>
</protein>
<evidence type="ECO:0000256" key="1">
    <source>
        <dbReference type="SAM" id="MobiDB-lite"/>
    </source>
</evidence>
<dbReference type="AlphaFoldDB" id="A0AAE1P7N8"/>
<dbReference type="EMBL" id="JAWZYT010002766">
    <property type="protein sequence ID" value="KAK4302231.1"/>
    <property type="molecule type" value="Genomic_DNA"/>
</dbReference>
<gene>
    <name evidence="2" type="ORF">Pmani_025667</name>
</gene>
<proteinExistence type="predicted"/>